<dbReference type="Pfam" id="PF00561">
    <property type="entry name" value="Abhydrolase_1"/>
    <property type="match status" value="1"/>
</dbReference>
<dbReference type="PANTHER" id="PTHR12277">
    <property type="entry name" value="ALPHA/BETA HYDROLASE DOMAIN-CONTAINING PROTEIN"/>
    <property type="match status" value="1"/>
</dbReference>
<protein>
    <submittedName>
        <fullName evidence="3">Alpha/Beta hydrolase protein</fullName>
    </submittedName>
</protein>
<dbReference type="InterPro" id="IPR000073">
    <property type="entry name" value="AB_hydrolase_1"/>
</dbReference>
<dbReference type="InterPro" id="IPR029058">
    <property type="entry name" value="AB_hydrolase_fold"/>
</dbReference>
<dbReference type="Proteomes" id="UP001244011">
    <property type="component" value="Unassembled WGS sequence"/>
</dbReference>
<reference evidence="3" key="1">
    <citation type="submission" date="2023-06" db="EMBL/GenBank/DDBJ databases">
        <title>Genome-scale phylogeny and comparative genomics of the fungal order Sordariales.</title>
        <authorList>
            <consortium name="Lawrence Berkeley National Laboratory"/>
            <person name="Hensen N."/>
            <person name="Bonometti L."/>
            <person name="Westerberg I."/>
            <person name="Brannstrom I.O."/>
            <person name="Guillou S."/>
            <person name="Cros-Aarteil S."/>
            <person name="Calhoun S."/>
            <person name="Haridas S."/>
            <person name="Kuo A."/>
            <person name="Mondo S."/>
            <person name="Pangilinan J."/>
            <person name="Riley R."/>
            <person name="Labutti K."/>
            <person name="Andreopoulos B."/>
            <person name="Lipzen A."/>
            <person name="Chen C."/>
            <person name="Yanf M."/>
            <person name="Daum C."/>
            <person name="Ng V."/>
            <person name="Clum A."/>
            <person name="Steindorff A."/>
            <person name="Ohm R."/>
            <person name="Martin F."/>
            <person name="Silar P."/>
            <person name="Natvig D."/>
            <person name="Lalanne C."/>
            <person name="Gautier V."/>
            <person name="Ament-Velasquez S.L."/>
            <person name="Kruys A."/>
            <person name="Hutchinson M.I."/>
            <person name="Powell A.J."/>
            <person name="Barry K."/>
            <person name="Miller A.N."/>
            <person name="Grigoriev I.V."/>
            <person name="Debuchy R."/>
            <person name="Gladieux P."/>
            <person name="Thoren M.H."/>
            <person name="Johannesson H."/>
        </authorList>
    </citation>
    <scope>NUCLEOTIDE SEQUENCE</scope>
    <source>
        <strain evidence="3">8032-3</strain>
    </source>
</reference>
<comment type="caution">
    <text evidence="3">The sequence shown here is derived from an EMBL/GenBank/DDBJ whole genome shotgun (WGS) entry which is preliminary data.</text>
</comment>
<dbReference type="EMBL" id="MU839043">
    <property type="protein sequence ID" value="KAK1762101.1"/>
    <property type="molecule type" value="Genomic_DNA"/>
</dbReference>
<keyword evidence="1" id="KW-0812">Transmembrane</keyword>
<dbReference type="Gene3D" id="3.40.50.1820">
    <property type="entry name" value="alpha/beta hydrolase"/>
    <property type="match status" value="1"/>
</dbReference>
<feature type="domain" description="AB hydrolase-1" evidence="2">
    <location>
        <begin position="121"/>
        <end position="233"/>
    </location>
</feature>
<feature type="transmembrane region" description="Helical" evidence="1">
    <location>
        <begin position="6"/>
        <end position="31"/>
    </location>
</feature>
<evidence type="ECO:0000313" key="3">
    <source>
        <dbReference type="EMBL" id="KAK1762101.1"/>
    </source>
</evidence>
<dbReference type="GeneID" id="85306537"/>
<evidence type="ECO:0000313" key="4">
    <source>
        <dbReference type="Proteomes" id="UP001244011"/>
    </source>
</evidence>
<dbReference type="GO" id="GO:0016787">
    <property type="term" value="F:hydrolase activity"/>
    <property type="evidence" value="ECO:0007669"/>
    <property type="project" value="UniProtKB-KW"/>
</dbReference>
<keyword evidence="4" id="KW-1185">Reference proteome</keyword>
<evidence type="ECO:0000256" key="1">
    <source>
        <dbReference type="SAM" id="Phobius"/>
    </source>
</evidence>
<accession>A0AAJ0FB49</accession>
<dbReference type="SUPFAM" id="SSF53474">
    <property type="entry name" value="alpha/beta-Hydrolases"/>
    <property type="match status" value="1"/>
</dbReference>
<name>A0AAJ0FB49_9PEZI</name>
<dbReference type="PANTHER" id="PTHR12277:SF81">
    <property type="entry name" value="PROTEIN ABHD13"/>
    <property type="match status" value="1"/>
</dbReference>
<organism evidence="3 4">
    <name type="scientific">Phialemonium atrogriseum</name>
    <dbReference type="NCBI Taxonomy" id="1093897"/>
    <lineage>
        <taxon>Eukaryota</taxon>
        <taxon>Fungi</taxon>
        <taxon>Dikarya</taxon>
        <taxon>Ascomycota</taxon>
        <taxon>Pezizomycotina</taxon>
        <taxon>Sordariomycetes</taxon>
        <taxon>Sordariomycetidae</taxon>
        <taxon>Cephalothecales</taxon>
        <taxon>Cephalothecaceae</taxon>
        <taxon>Phialemonium</taxon>
    </lineage>
</organism>
<dbReference type="AlphaFoldDB" id="A0AAJ0FB49"/>
<dbReference type="RefSeq" id="XP_060278314.1">
    <property type="nucleotide sequence ID" value="XM_060423350.1"/>
</dbReference>
<evidence type="ECO:0000259" key="2">
    <source>
        <dbReference type="Pfam" id="PF00561"/>
    </source>
</evidence>
<gene>
    <name evidence="3" type="ORF">QBC33DRAFT_292533</name>
</gene>
<keyword evidence="3" id="KW-0378">Hydrolase</keyword>
<proteinExistence type="predicted"/>
<keyword evidence="1" id="KW-0472">Membrane</keyword>
<sequence>MSARYWPIALVVAVPLGIYILFLGLSTISFFQRHFLYAHKFHTLWWNDVNNPEYWGFAKNQVTPLSLTTVDDETLYAWHILPLPLYAKHEDELISQPSGLSKSFTKTKNFKLLKEDPDAKLIIYFHGNAGHLAQAIRPASYHVLTDTSPHHVLAIDYRGFGHSTGKPNEAGLILDAAAAVDWAMHVAGVGSDRIVLLGQSLGTAVAAAAAERYAAEGVDFAGVVLVSGFSSLPAMLADYAIAGYVPVLRPLKVWPWLLRFVLRFMADRWPSADRLGEMVRVVKGRGGRLRLGLVHAKNDWDIPCHEDDRLFAAAVSGTVDDPDGIDPEILAEEKDKRTIDKGKSAFVTTWRDGDIEIRQELFPYGGHNDIMMYAPVTMAVMRAFDSAATADP</sequence>
<keyword evidence="1" id="KW-1133">Transmembrane helix</keyword>